<evidence type="ECO:0000256" key="3">
    <source>
        <dbReference type="ARBA" id="ARBA00022801"/>
    </source>
</evidence>
<dbReference type="Gene3D" id="2.60.120.260">
    <property type="entry name" value="Galactose-binding domain-like"/>
    <property type="match status" value="1"/>
</dbReference>
<organism evidence="7 8">
    <name type="scientific">Quillaja saponaria</name>
    <name type="common">Soap bark tree</name>
    <dbReference type="NCBI Taxonomy" id="32244"/>
    <lineage>
        <taxon>Eukaryota</taxon>
        <taxon>Viridiplantae</taxon>
        <taxon>Streptophyta</taxon>
        <taxon>Embryophyta</taxon>
        <taxon>Tracheophyta</taxon>
        <taxon>Spermatophyta</taxon>
        <taxon>Magnoliopsida</taxon>
        <taxon>eudicotyledons</taxon>
        <taxon>Gunneridae</taxon>
        <taxon>Pentapetalae</taxon>
        <taxon>rosids</taxon>
        <taxon>fabids</taxon>
        <taxon>Fabales</taxon>
        <taxon>Quillajaceae</taxon>
        <taxon>Quillaja</taxon>
    </lineage>
</organism>
<dbReference type="KEGG" id="qsa:O6P43_031132"/>
<dbReference type="GO" id="GO:0000272">
    <property type="term" value="P:polysaccharide catabolic process"/>
    <property type="evidence" value="ECO:0007669"/>
    <property type="project" value="UniProtKB-KW"/>
</dbReference>
<keyword evidence="4" id="KW-0119">Carbohydrate metabolism</keyword>
<accession>A0AAD7KWD4</accession>
<dbReference type="Proteomes" id="UP001163823">
    <property type="component" value="Chromosome 13"/>
</dbReference>
<dbReference type="InterPro" id="IPR008979">
    <property type="entry name" value="Galactose-bd-like_sf"/>
</dbReference>
<evidence type="ECO:0000313" key="7">
    <source>
        <dbReference type="EMBL" id="KAJ7946165.1"/>
    </source>
</evidence>
<dbReference type="PANTHER" id="PTHR31490:SF2">
    <property type="entry name" value="GLYCOSYL HYDROLASE FAMILY 10 PROTEIN"/>
    <property type="match status" value="1"/>
</dbReference>
<name>A0AAD7KWD4_QUISA</name>
<dbReference type="Pfam" id="PF00331">
    <property type="entry name" value="Glyco_hydro_10"/>
    <property type="match status" value="1"/>
</dbReference>
<comment type="similarity">
    <text evidence="1">Belongs to the glycosyl hydrolase 10 (cellulase F) family.</text>
</comment>
<dbReference type="InterPro" id="IPR044846">
    <property type="entry name" value="GH10"/>
</dbReference>
<sequence length="604" mass="68049">MNLLFLVCTILLPGFCELYHITIIVFGVRFLTHFVSSDLCKFLCHSAGFEAKALSYDYTAIIECLANPQKPQYSGGIIINPELNQGLEGWSAYGEAKIVHRELDGNKFILAHSRNQPHDSISQKLYLQKDKLYTFSAWIQVSEGNIPVNAVFKTTEGLKYAGAAVAKSNCWSMLKGGFTVDTSGSAELYFESNTTSVEIWVDSISLQPFTQEQWRSHQDQSIEKTRKRKVKVQAVDKKGNPIVNAKISIEQNNSSFPLGCAVNLNVLNTTGYRDWFTSRFKFTVFEDELKWYNMEHIQGQVDYSGPDALLKFAKEHSIAIRGHNIHWDSPHYQPSWVSSLSPTQLNAAVSKRVVSLVTRYKHQFIAWDTVNENVHFSFLESNLGQNASSKIYKVVHKIDGTATLFLNEFNTIEDSKDGLATPAKYLQRISEIRSYHGNQDLPIGIGLEAHFTIPNLPYMRASLDTLGATGFPIWLTELDVSSQPNQALYLEQILREAHSHPKIQGIMIWSPWKPQGCYRMCLTDNNFNNLPTGDVVDKLAKEWGITKLAGTTDAKGFFEASLFHGDYEVKVTHPTLVNSTLAQSFKVMSTSETKKTTKLIQVFV</sequence>
<evidence type="ECO:0000259" key="6">
    <source>
        <dbReference type="PROSITE" id="PS51760"/>
    </source>
</evidence>
<dbReference type="SUPFAM" id="SSF51445">
    <property type="entry name" value="(Trans)glycosidases"/>
    <property type="match status" value="1"/>
</dbReference>
<dbReference type="Gene3D" id="3.20.20.80">
    <property type="entry name" value="Glycosidases"/>
    <property type="match status" value="1"/>
</dbReference>
<reference evidence="7" key="1">
    <citation type="journal article" date="2023" name="Science">
        <title>Elucidation of the pathway for biosynthesis of saponin adjuvants from the soapbark tree.</title>
        <authorList>
            <person name="Reed J."/>
            <person name="Orme A."/>
            <person name="El-Demerdash A."/>
            <person name="Owen C."/>
            <person name="Martin L.B.B."/>
            <person name="Misra R.C."/>
            <person name="Kikuchi S."/>
            <person name="Rejzek M."/>
            <person name="Martin A.C."/>
            <person name="Harkess A."/>
            <person name="Leebens-Mack J."/>
            <person name="Louveau T."/>
            <person name="Stephenson M.J."/>
            <person name="Osbourn A."/>
        </authorList>
    </citation>
    <scope>NUCLEOTIDE SEQUENCE</scope>
    <source>
        <strain evidence="7">S10</strain>
    </source>
</reference>
<protein>
    <submittedName>
        <fullName evidence="7">Endo-1,4-beta-xylanase-like</fullName>
    </submittedName>
</protein>
<dbReference type="SMART" id="SM00633">
    <property type="entry name" value="Glyco_10"/>
    <property type="match status" value="1"/>
</dbReference>
<dbReference type="SUPFAM" id="SSF49785">
    <property type="entry name" value="Galactose-binding domain-like"/>
    <property type="match status" value="1"/>
</dbReference>
<dbReference type="EMBL" id="JARAOO010000013">
    <property type="protein sequence ID" value="KAJ7946165.1"/>
    <property type="molecule type" value="Genomic_DNA"/>
</dbReference>
<keyword evidence="3" id="KW-0378">Hydrolase</keyword>
<dbReference type="AlphaFoldDB" id="A0AAD7KWD4"/>
<dbReference type="Pfam" id="PF02018">
    <property type="entry name" value="CBM_4_9"/>
    <property type="match status" value="1"/>
</dbReference>
<comment type="caution">
    <text evidence="7">The sequence shown here is derived from an EMBL/GenBank/DDBJ whole genome shotgun (WGS) entry which is preliminary data.</text>
</comment>
<evidence type="ECO:0000256" key="2">
    <source>
        <dbReference type="ARBA" id="ARBA00022737"/>
    </source>
</evidence>
<dbReference type="PANTHER" id="PTHR31490">
    <property type="entry name" value="GLYCOSYL HYDROLASE"/>
    <property type="match status" value="1"/>
</dbReference>
<dbReference type="InterPro" id="IPR003305">
    <property type="entry name" value="CenC_carb-bd"/>
</dbReference>
<dbReference type="InterPro" id="IPR017853">
    <property type="entry name" value="GH"/>
</dbReference>
<dbReference type="GO" id="GO:0031176">
    <property type="term" value="F:endo-1,4-beta-xylanase activity"/>
    <property type="evidence" value="ECO:0007669"/>
    <property type="project" value="UniProtKB-ARBA"/>
</dbReference>
<keyword evidence="8" id="KW-1185">Reference proteome</keyword>
<dbReference type="InterPro" id="IPR001000">
    <property type="entry name" value="GH10_dom"/>
</dbReference>
<keyword evidence="5" id="KW-0624">Polysaccharide degradation</keyword>
<evidence type="ECO:0000313" key="8">
    <source>
        <dbReference type="Proteomes" id="UP001163823"/>
    </source>
</evidence>
<dbReference type="PROSITE" id="PS51760">
    <property type="entry name" value="GH10_2"/>
    <property type="match status" value="1"/>
</dbReference>
<evidence type="ECO:0000256" key="5">
    <source>
        <dbReference type="ARBA" id="ARBA00023326"/>
    </source>
</evidence>
<keyword evidence="2" id="KW-0677">Repeat</keyword>
<proteinExistence type="inferred from homology"/>
<evidence type="ECO:0000256" key="4">
    <source>
        <dbReference type="ARBA" id="ARBA00023277"/>
    </source>
</evidence>
<gene>
    <name evidence="7" type="ORF">O6P43_031132</name>
</gene>
<feature type="domain" description="GH10" evidence="6">
    <location>
        <begin position="250"/>
        <end position="539"/>
    </location>
</feature>
<evidence type="ECO:0000256" key="1">
    <source>
        <dbReference type="ARBA" id="ARBA00007495"/>
    </source>
</evidence>